<evidence type="ECO:0000313" key="11">
    <source>
        <dbReference type="Proteomes" id="UP000243459"/>
    </source>
</evidence>
<dbReference type="GO" id="GO:0080143">
    <property type="term" value="P:regulation of amino acid export"/>
    <property type="evidence" value="ECO:0007669"/>
    <property type="project" value="InterPro"/>
</dbReference>
<evidence type="ECO:0000256" key="1">
    <source>
        <dbReference type="ARBA" id="ARBA00004167"/>
    </source>
</evidence>
<dbReference type="GO" id="GO:0006865">
    <property type="term" value="P:amino acid transport"/>
    <property type="evidence" value="ECO:0007669"/>
    <property type="project" value="UniProtKB-KW"/>
</dbReference>
<dbReference type="InterPro" id="IPR040359">
    <property type="entry name" value="GDU"/>
</dbReference>
<proteinExistence type="inferred from homology"/>
<evidence type="ECO:0000256" key="8">
    <source>
        <dbReference type="SAM" id="MobiDB-lite"/>
    </source>
</evidence>
<sequence length="120" mass="12930">MSSPGGHQPWQSPTPYIFGGLASVMGLILIALIVLVCSDHKSSDGDENSRSQPEAPAAVSPVEREAKVMVVIMAGDDEPTFLAKPYDVEPTTSVVVDVAEEGYNVFNQLLVVFLLSWRVL</sequence>
<dbReference type="AlphaFoldDB" id="A0A5P1EVS8"/>
<comment type="subcellular location">
    <subcellularLocation>
        <location evidence="1">Membrane</location>
        <topology evidence="1">Single-pass membrane protein</topology>
    </subcellularLocation>
</comment>
<evidence type="ECO:0000256" key="9">
    <source>
        <dbReference type="SAM" id="Phobius"/>
    </source>
</evidence>
<evidence type="ECO:0000256" key="4">
    <source>
        <dbReference type="ARBA" id="ARBA00022692"/>
    </source>
</evidence>
<feature type="transmembrane region" description="Helical" evidence="9">
    <location>
        <begin position="16"/>
        <end position="37"/>
    </location>
</feature>
<evidence type="ECO:0000256" key="5">
    <source>
        <dbReference type="ARBA" id="ARBA00022970"/>
    </source>
</evidence>
<feature type="compositionally biased region" description="Basic and acidic residues" evidence="8">
    <location>
        <begin position="40"/>
        <end position="49"/>
    </location>
</feature>
<accession>A0A5P1EVS8</accession>
<keyword evidence="7 9" id="KW-0472">Membrane</keyword>
<keyword evidence="5" id="KW-0029">Amino-acid transport</keyword>
<dbReference type="GO" id="GO:0016020">
    <property type="term" value="C:membrane"/>
    <property type="evidence" value="ECO:0007669"/>
    <property type="project" value="UniProtKB-SubCell"/>
</dbReference>
<gene>
    <name evidence="10" type="ORF">A4U43_C05F9050</name>
</gene>
<protein>
    <submittedName>
        <fullName evidence="10">Uncharacterized protein</fullName>
    </submittedName>
</protein>
<dbReference type="PANTHER" id="PTHR33228:SF49">
    <property type="entry name" value="PROTEIN GLUTAMINE DUMPER 5"/>
    <property type="match status" value="1"/>
</dbReference>
<dbReference type="EMBL" id="CM007385">
    <property type="protein sequence ID" value="ONK68230.1"/>
    <property type="molecule type" value="Genomic_DNA"/>
</dbReference>
<evidence type="ECO:0000256" key="2">
    <source>
        <dbReference type="ARBA" id="ARBA00009977"/>
    </source>
</evidence>
<keyword evidence="11" id="KW-1185">Reference proteome</keyword>
<dbReference type="OMA" id="WQWKSPL"/>
<name>A0A5P1EVS8_ASPOF</name>
<evidence type="ECO:0000256" key="6">
    <source>
        <dbReference type="ARBA" id="ARBA00022989"/>
    </source>
</evidence>
<evidence type="ECO:0000256" key="7">
    <source>
        <dbReference type="ARBA" id="ARBA00023136"/>
    </source>
</evidence>
<dbReference type="Proteomes" id="UP000243459">
    <property type="component" value="Chromosome 5"/>
</dbReference>
<reference evidence="11" key="1">
    <citation type="journal article" date="2017" name="Nat. Commun.">
        <title>The asparagus genome sheds light on the origin and evolution of a young Y chromosome.</title>
        <authorList>
            <person name="Harkess A."/>
            <person name="Zhou J."/>
            <person name="Xu C."/>
            <person name="Bowers J.E."/>
            <person name="Van der Hulst R."/>
            <person name="Ayyampalayam S."/>
            <person name="Mercati F."/>
            <person name="Riccardi P."/>
            <person name="McKain M.R."/>
            <person name="Kakrana A."/>
            <person name="Tang H."/>
            <person name="Ray J."/>
            <person name="Groenendijk J."/>
            <person name="Arikit S."/>
            <person name="Mathioni S.M."/>
            <person name="Nakano M."/>
            <person name="Shan H."/>
            <person name="Telgmann-Rauber A."/>
            <person name="Kanno A."/>
            <person name="Yue Z."/>
            <person name="Chen H."/>
            <person name="Li W."/>
            <person name="Chen Y."/>
            <person name="Xu X."/>
            <person name="Zhang Y."/>
            <person name="Luo S."/>
            <person name="Chen H."/>
            <person name="Gao J."/>
            <person name="Mao Z."/>
            <person name="Pires J.C."/>
            <person name="Luo M."/>
            <person name="Kudrna D."/>
            <person name="Wing R.A."/>
            <person name="Meyers B.C."/>
            <person name="Yi K."/>
            <person name="Kong H."/>
            <person name="Lavrijsen P."/>
            <person name="Sunseri F."/>
            <person name="Falavigna A."/>
            <person name="Ye Y."/>
            <person name="Leebens-Mack J.H."/>
            <person name="Chen G."/>
        </authorList>
    </citation>
    <scope>NUCLEOTIDE SEQUENCE [LARGE SCALE GENOMIC DNA]</scope>
    <source>
        <strain evidence="11">cv. DH0086</strain>
    </source>
</reference>
<organism evidence="10 11">
    <name type="scientific">Asparagus officinalis</name>
    <name type="common">Garden asparagus</name>
    <dbReference type="NCBI Taxonomy" id="4686"/>
    <lineage>
        <taxon>Eukaryota</taxon>
        <taxon>Viridiplantae</taxon>
        <taxon>Streptophyta</taxon>
        <taxon>Embryophyta</taxon>
        <taxon>Tracheophyta</taxon>
        <taxon>Spermatophyta</taxon>
        <taxon>Magnoliopsida</taxon>
        <taxon>Liliopsida</taxon>
        <taxon>Asparagales</taxon>
        <taxon>Asparagaceae</taxon>
        <taxon>Asparagoideae</taxon>
        <taxon>Asparagus</taxon>
    </lineage>
</organism>
<keyword evidence="3" id="KW-0813">Transport</keyword>
<evidence type="ECO:0000313" key="10">
    <source>
        <dbReference type="EMBL" id="ONK68230.1"/>
    </source>
</evidence>
<keyword evidence="4 9" id="KW-0812">Transmembrane</keyword>
<comment type="similarity">
    <text evidence="2">Belongs to the GLUTAMINE DUMPER 1 (TC 9.B.60) family.</text>
</comment>
<dbReference type="PANTHER" id="PTHR33228">
    <property type="entry name" value="PROTEIN GLUTAMINE DUMPER 4-RELATED"/>
    <property type="match status" value="1"/>
</dbReference>
<feature type="region of interest" description="Disordered" evidence="8">
    <location>
        <begin position="40"/>
        <end position="61"/>
    </location>
</feature>
<keyword evidence="6 9" id="KW-1133">Transmembrane helix</keyword>
<evidence type="ECO:0000256" key="3">
    <source>
        <dbReference type="ARBA" id="ARBA00022448"/>
    </source>
</evidence>
<dbReference type="Gramene" id="ONK68230">
    <property type="protein sequence ID" value="ONK68230"/>
    <property type="gene ID" value="A4U43_C05F9050"/>
</dbReference>